<comment type="caution">
    <text evidence="2">The sequence shown here is derived from an EMBL/GenBank/DDBJ whole genome shotgun (WGS) entry which is preliminary data.</text>
</comment>
<feature type="compositionally biased region" description="Basic and acidic residues" evidence="1">
    <location>
        <begin position="267"/>
        <end position="276"/>
    </location>
</feature>
<evidence type="ECO:0000313" key="3">
    <source>
        <dbReference type="Proteomes" id="UP000266188"/>
    </source>
</evidence>
<gene>
    <name evidence="2" type="ORF">PHISCL_09116</name>
</gene>
<feature type="compositionally biased region" description="Polar residues" evidence="1">
    <location>
        <begin position="253"/>
        <end position="265"/>
    </location>
</feature>
<dbReference type="EMBL" id="MVGC01000533">
    <property type="protein sequence ID" value="RJE18545.1"/>
    <property type="molecule type" value="Genomic_DNA"/>
</dbReference>
<accession>A0A3A2ZKY5</accession>
<protein>
    <submittedName>
        <fullName evidence="2">Uncharacterized protein</fullName>
    </submittedName>
</protein>
<evidence type="ECO:0000256" key="1">
    <source>
        <dbReference type="SAM" id="MobiDB-lite"/>
    </source>
</evidence>
<sequence>MYIAQFDQMVITRKGQPRIRQPVKRETGVDPASKRKAYILFGDQNRQPGSEPAEKWTLELQPLRNRARNPLEQLLGHPGASEMTASEAQQSLWASQRNYDYINVLPPKEDKTNVQRVHDAEIRDTRNNILNAGKDYVYTNRRYRAFLLVDKNNKDNHVLPDEPNRKAVRILCGYDAQDISAYRGKSMPATLIFHEGMMYNCLMDAVKRKMDGLTKTLKDSYWHRKDKENNTILKGRRSLAECERDASHGIVSKTPTTPRLASNGLTDDAKESCPTRQGQRRESLLIILMATVLLLCSACATGA</sequence>
<reference evidence="3" key="1">
    <citation type="submission" date="2017-02" db="EMBL/GenBank/DDBJ databases">
        <authorList>
            <person name="Tafer H."/>
            <person name="Lopandic K."/>
        </authorList>
    </citation>
    <scope>NUCLEOTIDE SEQUENCE [LARGE SCALE GENOMIC DNA]</scope>
    <source>
        <strain evidence="3">CBS 366.77</strain>
    </source>
</reference>
<dbReference type="AlphaFoldDB" id="A0A3A2ZKY5"/>
<dbReference type="Proteomes" id="UP000266188">
    <property type="component" value="Unassembled WGS sequence"/>
</dbReference>
<evidence type="ECO:0000313" key="2">
    <source>
        <dbReference type="EMBL" id="RJE18545.1"/>
    </source>
</evidence>
<feature type="region of interest" description="Disordered" evidence="1">
    <location>
        <begin position="244"/>
        <end position="276"/>
    </location>
</feature>
<proteinExistence type="predicted"/>
<organism evidence="2 3">
    <name type="scientific">Aspergillus sclerotialis</name>
    <dbReference type="NCBI Taxonomy" id="2070753"/>
    <lineage>
        <taxon>Eukaryota</taxon>
        <taxon>Fungi</taxon>
        <taxon>Dikarya</taxon>
        <taxon>Ascomycota</taxon>
        <taxon>Pezizomycotina</taxon>
        <taxon>Eurotiomycetes</taxon>
        <taxon>Eurotiomycetidae</taxon>
        <taxon>Eurotiales</taxon>
        <taxon>Aspergillaceae</taxon>
        <taxon>Aspergillus</taxon>
        <taxon>Aspergillus subgen. Polypaecilum</taxon>
    </lineage>
</organism>
<keyword evidence="3" id="KW-1185">Reference proteome</keyword>
<name>A0A3A2ZKY5_9EURO</name>